<keyword evidence="2" id="KW-1185">Reference proteome</keyword>
<accession>A0AAD6R3U4</accession>
<proteinExistence type="predicted"/>
<organism evidence="1 2">
    <name type="scientific">Populus alba x Populus x berolinensis</name>
    <dbReference type="NCBI Taxonomy" id="444605"/>
    <lineage>
        <taxon>Eukaryota</taxon>
        <taxon>Viridiplantae</taxon>
        <taxon>Streptophyta</taxon>
        <taxon>Embryophyta</taxon>
        <taxon>Tracheophyta</taxon>
        <taxon>Spermatophyta</taxon>
        <taxon>Magnoliopsida</taxon>
        <taxon>eudicotyledons</taxon>
        <taxon>Gunneridae</taxon>
        <taxon>Pentapetalae</taxon>
        <taxon>rosids</taxon>
        <taxon>fabids</taxon>
        <taxon>Malpighiales</taxon>
        <taxon>Salicaceae</taxon>
        <taxon>Saliceae</taxon>
        <taxon>Populus</taxon>
    </lineage>
</organism>
<protein>
    <submittedName>
        <fullName evidence="1">Uncharacterized protein</fullName>
    </submittedName>
</protein>
<name>A0AAD6R3U4_9ROSI</name>
<dbReference type="Proteomes" id="UP001164929">
    <property type="component" value="Chromosome 4"/>
</dbReference>
<gene>
    <name evidence="1" type="ORF">NC653_012112</name>
</gene>
<evidence type="ECO:0000313" key="2">
    <source>
        <dbReference type="Proteomes" id="UP001164929"/>
    </source>
</evidence>
<reference evidence="1 2" key="1">
    <citation type="journal article" date="2023" name="Mol. Ecol. Resour.">
        <title>Chromosome-level genome assembly of a triploid poplar Populus alba 'Berolinensis'.</title>
        <authorList>
            <person name="Chen S."/>
            <person name="Yu Y."/>
            <person name="Wang X."/>
            <person name="Wang S."/>
            <person name="Zhang T."/>
            <person name="Zhou Y."/>
            <person name="He R."/>
            <person name="Meng N."/>
            <person name="Wang Y."/>
            <person name="Liu W."/>
            <person name="Liu Z."/>
            <person name="Liu J."/>
            <person name="Guo Q."/>
            <person name="Huang H."/>
            <person name="Sederoff R.R."/>
            <person name="Wang G."/>
            <person name="Qu G."/>
            <person name="Chen S."/>
        </authorList>
    </citation>
    <scope>NUCLEOTIDE SEQUENCE [LARGE SCALE GENOMIC DNA]</scope>
    <source>
        <strain evidence="1">SC-2020</strain>
    </source>
</reference>
<sequence>MASSFQRSGYLHIDQLEKVIFMHDLSLLDFEYYVRVIDKQLITNDKSARTRKVPAGGAGDH</sequence>
<evidence type="ECO:0000313" key="1">
    <source>
        <dbReference type="EMBL" id="KAJ7001933.1"/>
    </source>
</evidence>
<dbReference type="AlphaFoldDB" id="A0AAD6R3U4"/>
<dbReference type="EMBL" id="JAQIZT010000004">
    <property type="protein sequence ID" value="KAJ7001933.1"/>
    <property type="molecule type" value="Genomic_DNA"/>
</dbReference>
<comment type="caution">
    <text evidence="1">The sequence shown here is derived from an EMBL/GenBank/DDBJ whole genome shotgun (WGS) entry which is preliminary data.</text>
</comment>